<dbReference type="RefSeq" id="WP_009148989.1">
    <property type="nucleotide sequence ID" value="NZ_CP121471.1"/>
</dbReference>
<dbReference type="SUPFAM" id="SSF46565">
    <property type="entry name" value="Chaperone J-domain"/>
    <property type="match status" value="1"/>
</dbReference>
<evidence type="ECO:0000313" key="4">
    <source>
        <dbReference type="Proteomes" id="UP000002964"/>
    </source>
</evidence>
<gene>
    <name evidence="3" type="ORF">Thi970DRAFT_02547</name>
</gene>
<dbReference type="CDD" id="cd06257">
    <property type="entry name" value="DnaJ"/>
    <property type="match status" value="1"/>
</dbReference>
<evidence type="ECO:0000313" key="3">
    <source>
        <dbReference type="EMBL" id="EIC22294.1"/>
    </source>
</evidence>
<dbReference type="Pfam" id="PF12339">
    <property type="entry name" value="DNAJ_related"/>
    <property type="match status" value="1"/>
</dbReference>
<proteinExistence type="predicted"/>
<dbReference type="InterPro" id="IPR021059">
    <property type="entry name" value="DnaJ-related_N"/>
</dbReference>
<reference evidence="3 4" key="2">
    <citation type="submission" date="2011-11" db="EMBL/GenBank/DDBJ databases">
        <authorList>
            <consortium name="US DOE Joint Genome Institute"/>
            <person name="Lucas S."/>
            <person name="Han J."/>
            <person name="Lapidus A."/>
            <person name="Cheng J.-F."/>
            <person name="Goodwin L."/>
            <person name="Pitluck S."/>
            <person name="Peters L."/>
            <person name="Ovchinnikova G."/>
            <person name="Zhang X."/>
            <person name="Detter J.C."/>
            <person name="Han C."/>
            <person name="Tapia R."/>
            <person name="Land M."/>
            <person name="Hauser L."/>
            <person name="Kyrpides N."/>
            <person name="Ivanova N."/>
            <person name="Pagani I."/>
            <person name="Vogl K."/>
            <person name="Liu Z."/>
            <person name="Overmann J."/>
            <person name="Frigaard N.-U."/>
            <person name="Bryant D."/>
            <person name="Woyke T."/>
        </authorList>
    </citation>
    <scope>NUCLEOTIDE SEQUENCE [LARGE SCALE GENOMIC DNA]</scope>
    <source>
        <strain evidence="3 4">970</strain>
    </source>
</reference>
<dbReference type="HOGENOM" id="CLU_103241_0_0_6"/>
<protein>
    <submittedName>
        <fullName evidence="3">DnaJ-class molecular chaperone with C-terminal Zn finger domain</fullName>
    </submittedName>
</protein>
<evidence type="ECO:0000256" key="1">
    <source>
        <dbReference type="ARBA" id="ARBA00023186"/>
    </source>
</evidence>
<keyword evidence="1" id="KW-0143">Chaperone</keyword>
<dbReference type="PROSITE" id="PS50076">
    <property type="entry name" value="DNAJ_2"/>
    <property type="match status" value="1"/>
</dbReference>
<reference evidence="4" key="1">
    <citation type="submission" date="2011-06" db="EMBL/GenBank/DDBJ databases">
        <authorList>
            <consortium name="US DOE Joint Genome Institute (JGI-PGF)"/>
            <person name="Lucas S."/>
            <person name="Han J."/>
            <person name="Lapidus A."/>
            <person name="Cheng J.-F."/>
            <person name="Goodwin L."/>
            <person name="Pitluck S."/>
            <person name="Peters L."/>
            <person name="Land M.L."/>
            <person name="Hauser L."/>
            <person name="Vogl K."/>
            <person name="Liu Z."/>
            <person name="Overmann J."/>
            <person name="Frigaard N.-U."/>
            <person name="Bryant D.A."/>
            <person name="Woyke T.J."/>
        </authorList>
    </citation>
    <scope>NUCLEOTIDE SEQUENCE [LARGE SCALE GENOMIC DNA]</scope>
    <source>
        <strain evidence="4">970</strain>
    </source>
</reference>
<dbReference type="SMART" id="SM00271">
    <property type="entry name" value="DnaJ"/>
    <property type="match status" value="1"/>
</dbReference>
<dbReference type="Gene3D" id="1.10.287.110">
    <property type="entry name" value="DnaJ domain"/>
    <property type="match status" value="1"/>
</dbReference>
<keyword evidence="4" id="KW-1185">Reference proteome</keyword>
<sequence>MNETMASFELQYEDEQLSARQDCAELADETLTLLLNILKKHPEGISEYDLLRVLAQKHQASFASAPFRSELALFHAHFLLFNALYRLRDRLAEAGVAWLEIDTLCIALRPGGAGGSSQSRALARPDPLRAYYLDIHQLATTDAQQVADWLGDFWMRYFALESRAAALAVLGLADPVDAQAVRRRYRELAMRLHPDRGGDADSFSRLMSAKQVLERSAGYGASKRT</sequence>
<dbReference type="STRING" id="631362.Thi970DRAFT_02547"/>
<dbReference type="Pfam" id="PF00226">
    <property type="entry name" value="DnaJ"/>
    <property type="match status" value="1"/>
</dbReference>
<name>H8Z086_9GAMM</name>
<organism evidence="3 4">
    <name type="scientific">Thiorhodovibrio frisius</name>
    <dbReference type="NCBI Taxonomy" id="631362"/>
    <lineage>
        <taxon>Bacteria</taxon>
        <taxon>Pseudomonadati</taxon>
        <taxon>Pseudomonadota</taxon>
        <taxon>Gammaproteobacteria</taxon>
        <taxon>Chromatiales</taxon>
        <taxon>Chromatiaceae</taxon>
        <taxon>Thiorhodovibrio</taxon>
    </lineage>
</organism>
<dbReference type="AlphaFoldDB" id="H8Z086"/>
<dbReference type="EMBL" id="JH603169">
    <property type="protein sequence ID" value="EIC22294.1"/>
    <property type="molecule type" value="Genomic_DNA"/>
</dbReference>
<accession>H8Z086</accession>
<dbReference type="Proteomes" id="UP000002964">
    <property type="component" value="Unassembled WGS sequence"/>
</dbReference>
<feature type="domain" description="J" evidence="2">
    <location>
        <begin position="165"/>
        <end position="225"/>
    </location>
</feature>
<dbReference type="InterPro" id="IPR036869">
    <property type="entry name" value="J_dom_sf"/>
</dbReference>
<dbReference type="InterPro" id="IPR001623">
    <property type="entry name" value="DnaJ_domain"/>
</dbReference>
<evidence type="ECO:0000259" key="2">
    <source>
        <dbReference type="PROSITE" id="PS50076"/>
    </source>
</evidence>
<dbReference type="eggNOG" id="COG2214">
    <property type="taxonomic scope" value="Bacteria"/>
</dbReference>